<name>A0A0D0E0F3_9AGAM</name>
<dbReference type="AlphaFoldDB" id="A0A0D0E0F3"/>
<sequence length="118" mass="13111">MISKWRSSHWSRKLNKTVGYRIVCLSFNSLAYLPDRPSHQLGTLRTVRHTVHEERSHVGGAGSRQTLCERKASPPKLIRVRECNDLHLGTAIRSVSRKPCCASFPSAAAPLLSSDSTS</sequence>
<reference evidence="1 2" key="1">
    <citation type="submission" date="2014-04" db="EMBL/GenBank/DDBJ databases">
        <authorList>
            <consortium name="DOE Joint Genome Institute"/>
            <person name="Kuo A."/>
            <person name="Kohler A."/>
            <person name="Jargeat P."/>
            <person name="Nagy L.G."/>
            <person name="Floudas D."/>
            <person name="Copeland A."/>
            <person name="Barry K.W."/>
            <person name="Cichocki N."/>
            <person name="Veneault-Fourrey C."/>
            <person name="LaButti K."/>
            <person name="Lindquist E.A."/>
            <person name="Lipzen A."/>
            <person name="Lundell T."/>
            <person name="Morin E."/>
            <person name="Murat C."/>
            <person name="Sun H."/>
            <person name="Tunlid A."/>
            <person name="Henrissat B."/>
            <person name="Grigoriev I.V."/>
            <person name="Hibbett D.S."/>
            <person name="Martin F."/>
            <person name="Nordberg H.P."/>
            <person name="Cantor M.N."/>
            <person name="Hua S.X."/>
        </authorList>
    </citation>
    <scope>NUCLEOTIDE SEQUENCE [LARGE SCALE GENOMIC DNA]</scope>
    <source>
        <strain evidence="1 2">Ve08.2h10</strain>
    </source>
</reference>
<accession>A0A0D0E0F3</accession>
<dbReference type="InParanoid" id="A0A0D0E0F3"/>
<dbReference type="HOGENOM" id="CLU_2073913_0_0_1"/>
<dbReference type="Proteomes" id="UP000054538">
    <property type="component" value="Unassembled WGS sequence"/>
</dbReference>
<gene>
    <name evidence="1" type="ORF">PAXRUDRAFT_525602</name>
</gene>
<organism evidence="1 2">
    <name type="scientific">Paxillus rubicundulus Ve08.2h10</name>
    <dbReference type="NCBI Taxonomy" id="930991"/>
    <lineage>
        <taxon>Eukaryota</taxon>
        <taxon>Fungi</taxon>
        <taxon>Dikarya</taxon>
        <taxon>Basidiomycota</taxon>
        <taxon>Agaricomycotina</taxon>
        <taxon>Agaricomycetes</taxon>
        <taxon>Agaricomycetidae</taxon>
        <taxon>Boletales</taxon>
        <taxon>Paxilineae</taxon>
        <taxon>Paxillaceae</taxon>
        <taxon>Paxillus</taxon>
    </lineage>
</organism>
<keyword evidence="2" id="KW-1185">Reference proteome</keyword>
<evidence type="ECO:0000313" key="2">
    <source>
        <dbReference type="Proteomes" id="UP000054538"/>
    </source>
</evidence>
<protein>
    <submittedName>
        <fullName evidence="1">Uncharacterized protein</fullName>
    </submittedName>
</protein>
<dbReference type="EMBL" id="KN825201">
    <property type="protein sequence ID" value="KIK93249.1"/>
    <property type="molecule type" value="Genomic_DNA"/>
</dbReference>
<proteinExistence type="predicted"/>
<evidence type="ECO:0000313" key="1">
    <source>
        <dbReference type="EMBL" id="KIK93249.1"/>
    </source>
</evidence>
<reference evidence="2" key="2">
    <citation type="submission" date="2015-01" db="EMBL/GenBank/DDBJ databases">
        <title>Evolutionary Origins and Diversification of the Mycorrhizal Mutualists.</title>
        <authorList>
            <consortium name="DOE Joint Genome Institute"/>
            <consortium name="Mycorrhizal Genomics Consortium"/>
            <person name="Kohler A."/>
            <person name="Kuo A."/>
            <person name="Nagy L.G."/>
            <person name="Floudas D."/>
            <person name="Copeland A."/>
            <person name="Barry K.W."/>
            <person name="Cichocki N."/>
            <person name="Veneault-Fourrey C."/>
            <person name="LaButti K."/>
            <person name="Lindquist E.A."/>
            <person name="Lipzen A."/>
            <person name="Lundell T."/>
            <person name="Morin E."/>
            <person name="Murat C."/>
            <person name="Riley R."/>
            <person name="Ohm R."/>
            <person name="Sun H."/>
            <person name="Tunlid A."/>
            <person name="Henrissat B."/>
            <person name="Grigoriev I.V."/>
            <person name="Hibbett D.S."/>
            <person name="Martin F."/>
        </authorList>
    </citation>
    <scope>NUCLEOTIDE SEQUENCE [LARGE SCALE GENOMIC DNA]</scope>
    <source>
        <strain evidence="2">Ve08.2h10</strain>
    </source>
</reference>